<dbReference type="Proteomes" id="UP001335729">
    <property type="component" value="Unassembled WGS sequence"/>
</dbReference>
<dbReference type="SUPFAM" id="SSF46785">
    <property type="entry name" value="Winged helix' DNA-binding domain"/>
    <property type="match status" value="1"/>
</dbReference>
<dbReference type="InterPro" id="IPR014036">
    <property type="entry name" value="DeoR-like_C"/>
</dbReference>
<keyword evidence="3" id="KW-0804">Transcription</keyword>
<dbReference type="RefSeq" id="WP_330504947.1">
    <property type="nucleotide sequence ID" value="NZ_JAZDUE010000007.1"/>
</dbReference>
<feature type="domain" description="HTH deoR-type" evidence="5">
    <location>
        <begin position="3"/>
        <end position="58"/>
    </location>
</feature>
<dbReference type="InterPro" id="IPR018356">
    <property type="entry name" value="Tscrpt_reg_HTH_DeoR_CS"/>
</dbReference>
<name>A0ABU7MSP3_9ACTN</name>
<dbReference type="InterPro" id="IPR001034">
    <property type="entry name" value="DeoR_HTH"/>
</dbReference>
<dbReference type="InterPro" id="IPR036390">
    <property type="entry name" value="WH_DNA-bd_sf"/>
</dbReference>
<evidence type="ECO:0000259" key="5">
    <source>
        <dbReference type="PROSITE" id="PS51000"/>
    </source>
</evidence>
<comment type="caution">
    <text evidence="6">The sequence shown here is derived from an EMBL/GenBank/DDBJ whole genome shotgun (WGS) entry which is preliminary data.</text>
</comment>
<evidence type="ECO:0000313" key="7">
    <source>
        <dbReference type="Proteomes" id="UP001335729"/>
    </source>
</evidence>
<evidence type="ECO:0000256" key="1">
    <source>
        <dbReference type="ARBA" id="ARBA00023015"/>
    </source>
</evidence>
<organism evidence="6 7">
    <name type="scientific">Gordonia prachuapensis</name>
    <dbReference type="NCBI Taxonomy" id="3115651"/>
    <lineage>
        <taxon>Bacteria</taxon>
        <taxon>Bacillati</taxon>
        <taxon>Actinomycetota</taxon>
        <taxon>Actinomycetes</taxon>
        <taxon>Mycobacteriales</taxon>
        <taxon>Gordoniaceae</taxon>
        <taxon>Gordonia</taxon>
    </lineage>
</organism>
<protein>
    <submittedName>
        <fullName evidence="6">DeoR/GlpR family DNA-binding transcription regulator</fullName>
    </submittedName>
</protein>
<reference evidence="6 7" key="1">
    <citation type="submission" date="2024-01" db="EMBL/GenBank/DDBJ databases">
        <title>Draft genome sequence of Gordonia sp. PKS22-38.</title>
        <authorList>
            <person name="Suphannarot A."/>
            <person name="Mingma R."/>
        </authorList>
    </citation>
    <scope>NUCLEOTIDE SEQUENCE [LARGE SCALE GENOMIC DNA]</scope>
    <source>
        <strain evidence="6 7">PKS22-38</strain>
    </source>
</reference>
<dbReference type="InterPro" id="IPR036388">
    <property type="entry name" value="WH-like_DNA-bd_sf"/>
</dbReference>
<dbReference type="PANTHER" id="PTHR30363">
    <property type="entry name" value="HTH-TYPE TRANSCRIPTIONAL REGULATOR SRLR-RELATED"/>
    <property type="match status" value="1"/>
</dbReference>
<dbReference type="Pfam" id="PF00455">
    <property type="entry name" value="DeoRC"/>
    <property type="match status" value="1"/>
</dbReference>
<dbReference type="SUPFAM" id="SSF100950">
    <property type="entry name" value="NagB/RpiA/CoA transferase-like"/>
    <property type="match status" value="1"/>
</dbReference>
<accession>A0ABU7MSP3</accession>
<dbReference type="PRINTS" id="PR00037">
    <property type="entry name" value="HTHLACR"/>
</dbReference>
<keyword evidence="7" id="KW-1185">Reference proteome</keyword>
<sequence length="283" mass="29670">MLARQRQDEILAQVAAHGAVKVAGLCAALGVSDMTIRRDLKDLEDRGLVERVHGGVTLPRATSKDEPGFYAKSTRALDAKRAIAKTAATLVRPDTCIGISGGTTTHTFASELLDVPGLTVVTNSLPVADIFNDRGRDDQTILLTGGQRTPSMALVGPLTVVTLERLHLDVLFLGTHGVHVNAGLTCPNLLEAQANQAMVAASRRVVVLADHTKWGVTALASTLRLSDVDVLVTDSGLDDSAREILADNVHDLIVAPDAAGSAPDGLEHSVASSAVKEGTDDRA</sequence>
<keyword evidence="2 6" id="KW-0238">DNA-binding</keyword>
<evidence type="ECO:0000256" key="4">
    <source>
        <dbReference type="SAM" id="MobiDB-lite"/>
    </source>
</evidence>
<dbReference type="PROSITE" id="PS00894">
    <property type="entry name" value="HTH_DEOR_1"/>
    <property type="match status" value="1"/>
</dbReference>
<dbReference type="SMART" id="SM00420">
    <property type="entry name" value="HTH_DEOR"/>
    <property type="match status" value="1"/>
</dbReference>
<dbReference type="PANTHER" id="PTHR30363:SF44">
    <property type="entry name" value="AGA OPERON TRANSCRIPTIONAL REPRESSOR-RELATED"/>
    <property type="match status" value="1"/>
</dbReference>
<feature type="region of interest" description="Disordered" evidence="4">
    <location>
        <begin position="260"/>
        <end position="283"/>
    </location>
</feature>
<dbReference type="Gene3D" id="3.40.50.1360">
    <property type="match status" value="1"/>
</dbReference>
<gene>
    <name evidence="6" type="ORF">V1Y59_09725</name>
</gene>
<proteinExistence type="predicted"/>
<dbReference type="InterPro" id="IPR037171">
    <property type="entry name" value="NagB/RpiA_transferase-like"/>
</dbReference>
<dbReference type="GO" id="GO:0003677">
    <property type="term" value="F:DNA binding"/>
    <property type="evidence" value="ECO:0007669"/>
    <property type="project" value="UniProtKB-KW"/>
</dbReference>
<dbReference type="Gene3D" id="1.10.10.10">
    <property type="entry name" value="Winged helix-like DNA-binding domain superfamily/Winged helix DNA-binding domain"/>
    <property type="match status" value="1"/>
</dbReference>
<dbReference type="EMBL" id="JAZDUE010000007">
    <property type="protein sequence ID" value="MEE4023354.1"/>
    <property type="molecule type" value="Genomic_DNA"/>
</dbReference>
<dbReference type="SMART" id="SM01134">
    <property type="entry name" value="DeoRC"/>
    <property type="match status" value="1"/>
</dbReference>
<evidence type="ECO:0000256" key="3">
    <source>
        <dbReference type="ARBA" id="ARBA00023163"/>
    </source>
</evidence>
<keyword evidence="1" id="KW-0805">Transcription regulation</keyword>
<dbReference type="InterPro" id="IPR050313">
    <property type="entry name" value="Carb_Metab_HTH_regulators"/>
</dbReference>
<evidence type="ECO:0000256" key="2">
    <source>
        <dbReference type="ARBA" id="ARBA00023125"/>
    </source>
</evidence>
<dbReference type="PROSITE" id="PS51000">
    <property type="entry name" value="HTH_DEOR_2"/>
    <property type="match status" value="1"/>
</dbReference>
<evidence type="ECO:0000313" key="6">
    <source>
        <dbReference type="EMBL" id="MEE4023354.1"/>
    </source>
</evidence>
<dbReference type="Pfam" id="PF08220">
    <property type="entry name" value="HTH_DeoR"/>
    <property type="match status" value="1"/>
</dbReference>